<evidence type="ECO:0000256" key="1">
    <source>
        <dbReference type="SAM" id="Phobius"/>
    </source>
</evidence>
<dbReference type="Proteomes" id="UP000237684">
    <property type="component" value="Unassembled WGS sequence"/>
</dbReference>
<accession>A0A2S8SUI7</accession>
<organism evidence="2 3">
    <name type="scientific">Abditibacterium utsteinense</name>
    <dbReference type="NCBI Taxonomy" id="1960156"/>
    <lineage>
        <taxon>Bacteria</taxon>
        <taxon>Pseudomonadati</taxon>
        <taxon>Abditibacteriota</taxon>
        <taxon>Abditibacteriia</taxon>
        <taxon>Abditibacteriales</taxon>
        <taxon>Abditibacteriaceae</taxon>
        <taxon>Abditibacterium</taxon>
    </lineage>
</organism>
<keyword evidence="1" id="KW-0472">Membrane</keyword>
<keyword evidence="1" id="KW-1133">Transmembrane helix</keyword>
<dbReference type="Pfam" id="PF04964">
    <property type="entry name" value="Flp_Fap"/>
    <property type="match status" value="1"/>
</dbReference>
<comment type="caution">
    <text evidence="2">The sequence shown here is derived from an EMBL/GenBank/DDBJ whole genome shotgun (WGS) entry which is preliminary data.</text>
</comment>
<evidence type="ECO:0000313" key="2">
    <source>
        <dbReference type="EMBL" id="PQV64462.1"/>
    </source>
</evidence>
<keyword evidence="1" id="KW-0812">Transmembrane</keyword>
<keyword evidence="3" id="KW-1185">Reference proteome</keyword>
<sequence length="55" mass="5972">MFNRFIQEEEGQTLVEYGLLISLIALVVIAILSVLGNRIKNTFNSAANSIGSTTT</sequence>
<feature type="transmembrane region" description="Helical" evidence="1">
    <location>
        <begin position="17"/>
        <end position="35"/>
    </location>
</feature>
<proteinExistence type="predicted"/>
<evidence type="ECO:0000313" key="3">
    <source>
        <dbReference type="Proteomes" id="UP000237684"/>
    </source>
</evidence>
<gene>
    <name evidence="2" type="ORF">B1R32_105144</name>
</gene>
<dbReference type="InParanoid" id="A0A2S8SUI7"/>
<name>A0A2S8SUI7_9BACT</name>
<reference evidence="2 3" key="1">
    <citation type="journal article" date="2018" name="Syst. Appl. Microbiol.">
        <title>Abditibacterium utsteinense sp. nov., the first cultivated member of candidate phylum FBP, isolated from ice-free Antarctic soil samples.</title>
        <authorList>
            <person name="Tahon G."/>
            <person name="Tytgat B."/>
            <person name="Lebbe L."/>
            <person name="Carlier A."/>
            <person name="Willems A."/>
        </authorList>
    </citation>
    <scope>NUCLEOTIDE SEQUENCE [LARGE SCALE GENOMIC DNA]</scope>
    <source>
        <strain evidence="2 3">LMG 29911</strain>
    </source>
</reference>
<dbReference type="AlphaFoldDB" id="A0A2S8SUI7"/>
<protein>
    <submittedName>
        <fullName evidence="2">Pilus assembly protein Flp/PilA</fullName>
    </submittedName>
</protein>
<dbReference type="EMBL" id="NIGF01000005">
    <property type="protein sequence ID" value="PQV64462.1"/>
    <property type="molecule type" value="Genomic_DNA"/>
</dbReference>
<dbReference type="InterPro" id="IPR007047">
    <property type="entry name" value="Flp_Fap"/>
</dbReference>